<protein>
    <recommendedName>
        <fullName evidence="5">Flagellar assembly protein FliH/Type III secretion system HrpE domain-containing protein</fullName>
    </recommendedName>
</protein>
<sequence>MTIRAFAPVRDFNEPQVEEQAFEEVPEEDDRLSPEEVTRLIESAAAAARREGYEEGKRDGEEAERASMAARLEEKVDRLRAEIESIQAREDALFDELETRSSRLMLALVHQLARRLSEEEAKHLAENVTIRAIEAVRGKHRITIRATEEFLGPLRHVLRLPTDEEADQVRIHFEQAADETEAPLEVAWLTGKVTFDPYAFTGAIDEVFTETLKSLMDGEGTPSSEGENP</sequence>
<evidence type="ECO:0000256" key="2">
    <source>
        <dbReference type="SAM" id="MobiDB-lite"/>
    </source>
</evidence>
<keyword evidence="4" id="KW-1185">Reference proteome</keyword>
<evidence type="ECO:0000313" key="4">
    <source>
        <dbReference type="Proteomes" id="UP001595607"/>
    </source>
</evidence>
<gene>
    <name evidence="3" type="ORF">ACFONP_10400</name>
</gene>
<proteinExistence type="predicted"/>
<dbReference type="Proteomes" id="UP001595607">
    <property type="component" value="Unassembled WGS sequence"/>
</dbReference>
<dbReference type="EMBL" id="JBHRVA010000003">
    <property type="protein sequence ID" value="MFC3303141.1"/>
    <property type="molecule type" value="Genomic_DNA"/>
</dbReference>
<reference evidence="4" key="1">
    <citation type="journal article" date="2019" name="Int. J. Syst. Evol. Microbiol.">
        <title>The Global Catalogue of Microorganisms (GCM) 10K type strain sequencing project: providing services to taxonomists for standard genome sequencing and annotation.</title>
        <authorList>
            <consortium name="The Broad Institute Genomics Platform"/>
            <consortium name="The Broad Institute Genome Sequencing Center for Infectious Disease"/>
            <person name="Wu L."/>
            <person name="Ma J."/>
        </authorList>
    </citation>
    <scope>NUCLEOTIDE SEQUENCE [LARGE SCALE GENOMIC DNA]</scope>
    <source>
        <strain evidence="4">KCTC 22245</strain>
    </source>
</reference>
<evidence type="ECO:0000313" key="3">
    <source>
        <dbReference type="EMBL" id="MFC3303141.1"/>
    </source>
</evidence>
<feature type="compositionally biased region" description="Basic and acidic residues" evidence="2">
    <location>
        <begin position="48"/>
        <end position="66"/>
    </location>
</feature>
<name>A0ABV7MFS3_9PROT</name>
<feature type="compositionally biased region" description="Acidic residues" evidence="2">
    <location>
        <begin position="16"/>
        <end position="30"/>
    </location>
</feature>
<evidence type="ECO:0008006" key="5">
    <source>
        <dbReference type="Google" id="ProtNLM"/>
    </source>
</evidence>
<evidence type="ECO:0000256" key="1">
    <source>
        <dbReference type="SAM" id="Coils"/>
    </source>
</evidence>
<comment type="caution">
    <text evidence="3">The sequence shown here is derived from an EMBL/GenBank/DDBJ whole genome shotgun (WGS) entry which is preliminary data.</text>
</comment>
<keyword evidence="1" id="KW-0175">Coiled coil</keyword>
<dbReference type="RefSeq" id="WP_189575397.1">
    <property type="nucleotide sequence ID" value="NZ_BMXU01000002.1"/>
</dbReference>
<feature type="coiled-coil region" evidence="1">
    <location>
        <begin position="69"/>
        <end position="96"/>
    </location>
</feature>
<organism evidence="3 4">
    <name type="scientific">Parvularcula lutaonensis</name>
    <dbReference type="NCBI Taxonomy" id="491923"/>
    <lineage>
        <taxon>Bacteria</taxon>
        <taxon>Pseudomonadati</taxon>
        <taxon>Pseudomonadota</taxon>
        <taxon>Alphaproteobacteria</taxon>
        <taxon>Parvularculales</taxon>
        <taxon>Parvularculaceae</taxon>
        <taxon>Parvularcula</taxon>
    </lineage>
</organism>
<feature type="region of interest" description="Disordered" evidence="2">
    <location>
        <begin position="1"/>
        <end position="66"/>
    </location>
</feature>
<accession>A0ABV7MFS3</accession>